<gene>
    <name evidence="2" type="ORF">K443DRAFT_104066</name>
</gene>
<sequence>LGKWTHTHEIPTAEDILSDPSTISYTGDVNKALSPHTGVLHRLLTAPNSSNPEISSNLIPAKKWLEDKGKAFENTLIPYVGTLSITERAQIANWFETHISRDKRIQVAWFGFLPIAHAHTLFIAHRMTKNPTFKTYSEVEILHKAWDVQLTSVPMILNEIDVDRECLESLEEEMFESSDRTGVSGNFQWGLDAGHHQGGWDPSFGVQESWDGKKRVGSESEREVRLRSHSSSRH</sequence>
<dbReference type="AlphaFoldDB" id="A0A0C9WZP7"/>
<reference evidence="2 3" key="1">
    <citation type="submission" date="2014-04" db="EMBL/GenBank/DDBJ databases">
        <authorList>
            <consortium name="DOE Joint Genome Institute"/>
            <person name="Kuo A."/>
            <person name="Kohler A."/>
            <person name="Nagy L.G."/>
            <person name="Floudas D."/>
            <person name="Copeland A."/>
            <person name="Barry K.W."/>
            <person name="Cichocki N."/>
            <person name="Veneault-Fourrey C."/>
            <person name="LaButti K."/>
            <person name="Lindquist E.A."/>
            <person name="Lipzen A."/>
            <person name="Lundell T."/>
            <person name="Morin E."/>
            <person name="Murat C."/>
            <person name="Sun H."/>
            <person name="Tunlid A."/>
            <person name="Henrissat B."/>
            <person name="Grigoriev I.V."/>
            <person name="Hibbett D.S."/>
            <person name="Martin F."/>
            <person name="Nordberg H.P."/>
            <person name="Cantor M.N."/>
            <person name="Hua S.X."/>
        </authorList>
    </citation>
    <scope>NUCLEOTIDE SEQUENCE [LARGE SCALE GENOMIC DNA]</scope>
    <source>
        <strain evidence="2 3">LaAM-08-1</strain>
    </source>
</reference>
<proteinExistence type="predicted"/>
<feature type="region of interest" description="Disordered" evidence="1">
    <location>
        <begin position="201"/>
        <end position="234"/>
    </location>
</feature>
<accession>A0A0C9WZP7</accession>
<organism evidence="2 3">
    <name type="scientific">Laccaria amethystina LaAM-08-1</name>
    <dbReference type="NCBI Taxonomy" id="1095629"/>
    <lineage>
        <taxon>Eukaryota</taxon>
        <taxon>Fungi</taxon>
        <taxon>Dikarya</taxon>
        <taxon>Basidiomycota</taxon>
        <taxon>Agaricomycotina</taxon>
        <taxon>Agaricomycetes</taxon>
        <taxon>Agaricomycetidae</taxon>
        <taxon>Agaricales</taxon>
        <taxon>Agaricineae</taxon>
        <taxon>Hydnangiaceae</taxon>
        <taxon>Laccaria</taxon>
    </lineage>
</organism>
<name>A0A0C9WZP7_9AGAR</name>
<reference evidence="3" key="2">
    <citation type="submission" date="2015-01" db="EMBL/GenBank/DDBJ databases">
        <title>Evolutionary Origins and Diversification of the Mycorrhizal Mutualists.</title>
        <authorList>
            <consortium name="DOE Joint Genome Institute"/>
            <consortium name="Mycorrhizal Genomics Consortium"/>
            <person name="Kohler A."/>
            <person name="Kuo A."/>
            <person name="Nagy L.G."/>
            <person name="Floudas D."/>
            <person name="Copeland A."/>
            <person name="Barry K.W."/>
            <person name="Cichocki N."/>
            <person name="Veneault-Fourrey C."/>
            <person name="LaButti K."/>
            <person name="Lindquist E.A."/>
            <person name="Lipzen A."/>
            <person name="Lundell T."/>
            <person name="Morin E."/>
            <person name="Murat C."/>
            <person name="Riley R."/>
            <person name="Ohm R."/>
            <person name="Sun H."/>
            <person name="Tunlid A."/>
            <person name="Henrissat B."/>
            <person name="Grigoriev I.V."/>
            <person name="Hibbett D.S."/>
            <person name="Martin F."/>
        </authorList>
    </citation>
    <scope>NUCLEOTIDE SEQUENCE [LARGE SCALE GENOMIC DNA]</scope>
    <source>
        <strain evidence="3">LaAM-08-1</strain>
    </source>
</reference>
<protein>
    <submittedName>
        <fullName evidence="2">Uncharacterized protein</fullName>
    </submittedName>
</protein>
<dbReference type="EMBL" id="KN838671">
    <property type="protein sequence ID" value="KIJ98355.1"/>
    <property type="molecule type" value="Genomic_DNA"/>
</dbReference>
<feature type="non-terminal residue" evidence="2">
    <location>
        <position position="1"/>
    </location>
</feature>
<evidence type="ECO:0000313" key="3">
    <source>
        <dbReference type="Proteomes" id="UP000054477"/>
    </source>
</evidence>
<dbReference type="OrthoDB" id="3027520at2759"/>
<dbReference type="HOGENOM" id="CLU_072116_0_0_1"/>
<keyword evidence="3" id="KW-1185">Reference proteome</keyword>
<feature type="compositionally biased region" description="Basic and acidic residues" evidence="1">
    <location>
        <begin position="210"/>
        <end position="226"/>
    </location>
</feature>
<evidence type="ECO:0000313" key="2">
    <source>
        <dbReference type="EMBL" id="KIJ98355.1"/>
    </source>
</evidence>
<dbReference type="Proteomes" id="UP000054477">
    <property type="component" value="Unassembled WGS sequence"/>
</dbReference>
<evidence type="ECO:0000256" key="1">
    <source>
        <dbReference type="SAM" id="MobiDB-lite"/>
    </source>
</evidence>